<evidence type="ECO:0000313" key="2">
    <source>
        <dbReference type="EMBL" id="PIO64938.1"/>
    </source>
</evidence>
<gene>
    <name evidence="2" type="ORF">TELCIR_13415</name>
</gene>
<dbReference type="EMBL" id="KZ349444">
    <property type="protein sequence ID" value="PIO64938.1"/>
    <property type="molecule type" value="Genomic_DNA"/>
</dbReference>
<name>A0A2G9U462_TELCI</name>
<dbReference type="AlphaFoldDB" id="A0A2G9U462"/>
<accession>A0A2G9U462</accession>
<keyword evidence="3" id="KW-1185">Reference proteome</keyword>
<feature type="compositionally biased region" description="Basic and acidic residues" evidence="1">
    <location>
        <begin position="41"/>
        <end position="53"/>
    </location>
</feature>
<feature type="non-terminal residue" evidence="2">
    <location>
        <position position="1"/>
    </location>
</feature>
<organism evidence="2 3">
    <name type="scientific">Teladorsagia circumcincta</name>
    <name type="common">Brown stomach worm</name>
    <name type="synonym">Ostertagia circumcincta</name>
    <dbReference type="NCBI Taxonomy" id="45464"/>
    <lineage>
        <taxon>Eukaryota</taxon>
        <taxon>Metazoa</taxon>
        <taxon>Ecdysozoa</taxon>
        <taxon>Nematoda</taxon>
        <taxon>Chromadorea</taxon>
        <taxon>Rhabditida</taxon>
        <taxon>Rhabditina</taxon>
        <taxon>Rhabditomorpha</taxon>
        <taxon>Strongyloidea</taxon>
        <taxon>Trichostrongylidae</taxon>
        <taxon>Teladorsagia</taxon>
    </lineage>
</organism>
<feature type="compositionally biased region" description="Gly residues" evidence="1">
    <location>
        <begin position="28"/>
        <end position="37"/>
    </location>
</feature>
<proteinExistence type="predicted"/>
<evidence type="ECO:0000256" key="1">
    <source>
        <dbReference type="SAM" id="MobiDB-lite"/>
    </source>
</evidence>
<feature type="compositionally biased region" description="Low complexity" evidence="1">
    <location>
        <begin position="1"/>
        <end position="20"/>
    </location>
</feature>
<sequence>GGRMPVGSGSSRSGRLARISQSNIRPFGSGGAGGGFGPDQSFEKSNESWKESASDNARTGNEQMVESGQSRFFAAWVKVLMGYRARQFFVGGL</sequence>
<evidence type="ECO:0000313" key="3">
    <source>
        <dbReference type="Proteomes" id="UP000230423"/>
    </source>
</evidence>
<reference evidence="2 3" key="1">
    <citation type="submission" date="2015-09" db="EMBL/GenBank/DDBJ databases">
        <title>Draft genome of the parasitic nematode Teladorsagia circumcincta isolate WARC Sus (inbred).</title>
        <authorList>
            <person name="Mitreva M."/>
        </authorList>
    </citation>
    <scope>NUCLEOTIDE SEQUENCE [LARGE SCALE GENOMIC DNA]</scope>
    <source>
        <strain evidence="2 3">S</strain>
    </source>
</reference>
<feature type="region of interest" description="Disordered" evidence="1">
    <location>
        <begin position="1"/>
        <end position="64"/>
    </location>
</feature>
<protein>
    <submittedName>
        <fullName evidence="2">Uncharacterized protein</fullName>
    </submittedName>
</protein>
<dbReference type="Proteomes" id="UP000230423">
    <property type="component" value="Unassembled WGS sequence"/>
</dbReference>
<feature type="compositionally biased region" description="Polar residues" evidence="1">
    <location>
        <begin position="54"/>
        <end position="64"/>
    </location>
</feature>